<feature type="compositionally biased region" description="Low complexity" evidence="1">
    <location>
        <begin position="494"/>
        <end position="514"/>
    </location>
</feature>
<reference evidence="2" key="1">
    <citation type="journal article" date="2020" name="Stud. Mycol.">
        <title>101 Dothideomycetes genomes: a test case for predicting lifestyles and emergence of pathogens.</title>
        <authorList>
            <person name="Haridas S."/>
            <person name="Albert R."/>
            <person name="Binder M."/>
            <person name="Bloem J."/>
            <person name="Labutti K."/>
            <person name="Salamov A."/>
            <person name="Andreopoulos B."/>
            <person name="Baker S."/>
            <person name="Barry K."/>
            <person name="Bills G."/>
            <person name="Bluhm B."/>
            <person name="Cannon C."/>
            <person name="Castanera R."/>
            <person name="Culley D."/>
            <person name="Daum C."/>
            <person name="Ezra D."/>
            <person name="Gonzalez J."/>
            <person name="Henrissat B."/>
            <person name="Kuo A."/>
            <person name="Liang C."/>
            <person name="Lipzen A."/>
            <person name="Lutzoni F."/>
            <person name="Magnuson J."/>
            <person name="Mondo S."/>
            <person name="Nolan M."/>
            <person name="Ohm R."/>
            <person name="Pangilinan J."/>
            <person name="Park H.-J."/>
            <person name="Ramirez L."/>
            <person name="Alfaro M."/>
            <person name="Sun H."/>
            <person name="Tritt A."/>
            <person name="Yoshinaga Y."/>
            <person name="Zwiers L.-H."/>
            <person name="Turgeon B."/>
            <person name="Goodwin S."/>
            <person name="Spatafora J."/>
            <person name="Crous P."/>
            <person name="Grigoriev I."/>
        </authorList>
    </citation>
    <scope>NUCLEOTIDE SEQUENCE</scope>
    <source>
        <strain evidence="2">CBS 121739</strain>
    </source>
</reference>
<feature type="region of interest" description="Disordered" evidence="1">
    <location>
        <begin position="493"/>
        <end position="532"/>
    </location>
</feature>
<proteinExistence type="predicted"/>
<feature type="region of interest" description="Disordered" evidence="1">
    <location>
        <begin position="72"/>
        <end position="102"/>
    </location>
</feature>
<protein>
    <submittedName>
        <fullName evidence="2">Uncharacterized protein</fullName>
    </submittedName>
</protein>
<feature type="region of interest" description="Disordered" evidence="1">
    <location>
        <begin position="306"/>
        <end position="388"/>
    </location>
</feature>
<name>A0A6A6VXI3_9PEZI</name>
<dbReference type="GeneID" id="54486860"/>
<evidence type="ECO:0000256" key="1">
    <source>
        <dbReference type="SAM" id="MobiDB-lite"/>
    </source>
</evidence>
<evidence type="ECO:0000313" key="3">
    <source>
        <dbReference type="Proteomes" id="UP000799437"/>
    </source>
</evidence>
<accession>A0A6A6VXI3</accession>
<evidence type="ECO:0000313" key="2">
    <source>
        <dbReference type="EMBL" id="KAF2753961.1"/>
    </source>
</evidence>
<gene>
    <name evidence="2" type="ORF">EJ05DRAFT_489673</name>
</gene>
<feature type="compositionally biased region" description="Low complexity" evidence="1">
    <location>
        <begin position="328"/>
        <end position="344"/>
    </location>
</feature>
<feature type="compositionally biased region" description="Basic and acidic residues" evidence="1">
    <location>
        <begin position="373"/>
        <end position="388"/>
    </location>
</feature>
<dbReference type="Proteomes" id="UP000799437">
    <property type="component" value="Unassembled WGS sequence"/>
</dbReference>
<dbReference type="AlphaFoldDB" id="A0A6A6VXI3"/>
<feature type="region of interest" description="Disordered" evidence="1">
    <location>
        <begin position="232"/>
        <end position="282"/>
    </location>
</feature>
<sequence length="553" mass="60344">MEIGRREQRNRLLTASLRLALTNMLSTGLTRPHVKSVFAIDPSMMPRQRDQATDTHGWISSLRRYLTPTSMSQPKRLVSGPTASAVVDSQEDQAASMPEDASMERVTEDLPREISVPTACASTIRPRKTRMPRVDSGTDSGNILQPRSSKDESELPSQSLEARGTLSDSTTLVSLDLSPAIAQVIQPLYSTFTSPTTDSSSFPSVASPCIRIDSNLLEGVVLNGSNSPQILQSPQELAADTNGTVLRRTRRTRASEHHRSSSGSQSPAQQVPSLPRSASTDFRREGVDNLKTWLHRLAVNGALESSPSVNHTAAHTLRRISTRSTAPTAGSSSHGSISSPATPSQYLRETYPRTRLTPGRIIYKAPATPSVDEQARPKPGEFRRKPRLQRCDSFDSLLTGTPDAYTYALRSRTSRRLRELFAKDDANSQEGDYESTPEQRRVSESTVDAEGDDVSGRFMAAMATLRSMYGQADMANKSRITDDVERMLKALGPNKAKAASGSGSRSRTQSNGQSVSRGRSPRLKKQSSEVSIIKGKHGDENYFGQAVLSPAFI</sequence>
<feature type="compositionally biased region" description="Polar residues" evidence="1">
    <location>
        <begin position="137"/>
        <end position="147"/>
    </location>
</feature>
<feature type="region of interest" description="Disordered" evidence="1">
    <location>
        <begin position="118"/>
        <end position="168"/>
    </location>
</feature>
<dbReference type="EMBL" id="ML996582">
    <property type="protein sequence ID" value="KAF2753961.1"/>
    <property type="molecule type" value="Genomic_DNA"/>
</dbReference>
<feature type="compositionally biased region" description="Low complexity" evidence="1">
    <location>
        <begin position="261"/>
        <end position="273"/>
    </location>
</feature>
<organism evidence="2 3">
    <name type="scientific">Pseudovirgaria hyperparasitica</name>
    <dbReference type="NCBI Taxonomy" id="470096"/>
    <lineage>
        <taxon>Eukaryota</taxon>
        <taxon>Fungi</taxon>
        <taxon>Dikarya</taxon>
        <taxon>Ascomycota</taxon>
        <taxon>Pezizomycotina</taxon>
        <taxon>Dothideomycetes</taxon>
        <taxon>Dothideomycetes incertae sedis</taxon>
        <taxon>Acrospermales</taxon>
        <taxon>Acrospermaceae</taxon>
        <taxon>Pseudovirgaria</taxon>
    </lineage>
</organism>
<keyword evidence="3" id="KW-1185">Reference proteome</keyword>
<dbReference type="RefSeq" id="XP_033596412.1">
    <property type="nucleotide sequence ID" value="XM_033745806.1"/>
</dbReference>
<feature type="region of interest" description="Disordered" evidence="1">
    <location>
        <begin position="421"/>
        <end position="455"/>
    </location>
</feature>